<dbReference type="CDD" id="cd02019">
    <property type="entry name" value="NK"/>
    <property type="match status" value="1"/>
</dbReference>
<keyword evidence="6" id="KW-1185">Reference proteome</keyword>
<name>A0A2U3EQV8_PURLI</name>
<reference evidence="4" key="1">
    <citation type="submission" date="2015-05" db="EMBL/GenBank/DDBJ databases">
        <authorList>
            <person name="Wang D.B."/>
            <person name="Wang M."/>
        </authorList>
    </citation>
    <scope>NUCLEOTIDE SEQUENCE</scope>
    <source>
        <strain evidence="4">36-1</strain>
    </source>
</reference>
<evidence type="ECO:0000313" key="3">
    <source>
        <dbReference type="EMBL" id="KAK4092135.1"/>
    </source>
</evidence>
<sequence>MQRTVPVDGAPSGLKTPKISYMPDQVYSTRILRALRPRRHRRPLQPSKRENPPQHATRLTLAAMHIQVIVLSGRSGSGKTTTGNEMAEQLRRRGLCHAHIDADNLDADNFDAVFPEESAADMLLANLRATWANYHHGRYR</sequence>
<accession>A0A2U3EQV8</accession>
<evidence type="ECO:0000313" key="4">
    <source>
        <dbReference type="EMBL" id="PWI76887.1"/>
    </source>
</evidence>
<dbReference type="SUPFAM" id="SSF52540">
    <property type="entry name" value="P-loop containing nucleoside triphosphate hydrolases"/>
    <property type="match status" value="1"/>
</dbReference>
<protein>
    <submittedName>
        <fullName evidence="4">P-loop ATPase protein family</fullName>
    </submittedName>
</protein>
<dbReference type="InterPro" id="IPR027417">
    <property type="entry name" value="P-loop_NTPase"/>
</dbReference>
<evidence type="ECO:0000259" key="2">
    <source>
        <dbReference type="Pfam" id="PF01583"/>
    </source>
</evidence>
<dbReference type="AlphaFoldDB" id="A0A2U3EQV8"/>
<dbReference type="Gene3D" id="3.40.50.300">
    <property type="entry name" value="P-loop containing nucleotide triphosphate hydrolases"/>
    <property type="match status" value="1"/>
</dbReference>
<reference evidence="3 6" key="4">
    <citation type="journal article" date="2024" name="Microbiol. Resour. Announc.">
        <title>Genome annotations for the ascomycete fungi Trichoderma harzianum, Trichoderma aggressivum, and Purpureocillium lilacinum.</title>
        <authorList>
            <person name="Beijen E.P.W."/>
            <person name="Ohm R.A."/>
        </authorList>
    </citation>
    <scope>NUCLEOTIDE SEQUENCE [LARGE SCALE GENOMIC DNA]</scope>
    <source>
        <strain evidence="3 6">CBS 150709</strain>
    </source>
</reference>
<dbReference type="Pfam" id="PF01583">
    <property type="entry name" value="APS_kinase"/>
    <property type="match status" value="1"/>
</dbReference>
<keyword evidence="1" id="KW-0808">Transferase</keyword>
<reference evidence="4 5" key="2">
    <citation type="journal article" date="2016" name="Front. Microbiol.">
        <title>Genome and transcriptome sequences reveal the specific parasitism of the nematophagous Purpureocillium lilacinum 36-1.</title>
        <authorList>
            <person name="Xie J."/>
            <person name="Li S."/>
            <person name="Mo C."/>
            <person name="Xiao X."/>
            <person name="Peng D."/>
            <person name="Wang G."/>
            <person name="Xiao Y."/>
        </authorList>
    </citation>
    <scope>NUCLEOTIDE SEQUENCE [LARGE SCALE GENOMIC DNA]</scope>
    <source>
        <strain evidence="4 5">36-1</strain>
    </source>
</reference>
<dbReference type="EMBL" id="JAWRVI010000009">
    <property type="protein sequence ID" value="KAK4092135.1"/>
    <property type="molecule type" value="Genomic_DNA"/>
</dbReference>
<reference evidence="3" key="3">
    <citation type="submission" date="2023-11" db="EMBL/GenBank/DDBJ databases">
        <authorList>
            <person name="Beijen E."/>
            <person name="Ohm R.A."/>
        </authorList>
    </citation>
    <scope>NUCLEOTIDE SEQUENCE</scope>
    <source>
        <strain evidence="3">CBS 150709</strain>
    </source>
</reference>
<dbReference type="InterPro" id="IPR059117">
    <property type="entry name" value="APS_kinase_dom"/>
</dbReference>
<dbReference type="EMBL" id="LCWV01000001">
    <property type="protein sequence ID" value="PWI76887.1"/>
    <property type="molecule type" value="Genomic_DNA"/>
</dbReference>
<feature type="domain" description="APS kinase" evidence="2">
    <location>
        <begin position="68"/>
        <end position="106"/>
    </location>
</feature>
<evidence type="ECO:0000313" key="5">
    <source>
        <dbReference type="Proteomes" id="UP000245956"/>
    </source>
</evidence>
<evidence type="ECO:0000256" key="1">
    <source>
        <dbReference type="ARBA" id="ARBA00022679"/>
    </source>
</evidence>
<organism evidence="4 5">
    <name type="scientific">Purpureocillium lilacinum</name>
    <name type="common">Paecilomyces lilacinus</name>
    <dbReference type="NCBI Taxonomy" id="33203"/>
    <lineage>
        <taxon>Eukaryota</taxon>
        <taxon>Fungi</taxon>
        <taxon>Dikarya</taxon>
        <taxon>Ascomycota</taxon>
        <taxon>Pezizomycotina</taxon>
        <taxon>Sordariomycetes</taxon>
        <taxon>Hypocreomycetidae</taxon>
        <taxon>Hypocreales</taxon>
        <taxon>Ophiocordycipitaceae</taxon>
        <taxon>Purpureocillium</taxon>
    </lineage>
</organism>
<gene>
    <name evidence="4" type="ORF">PCL_04081</name>
    <name evidence="3" type="ORF">Purlil1_3388</name>
</gene>
<evidence type="ECO:0000313" key="6">
    <source>
        <dbReference type="Proteomes" id="UP001287286"/>
    </source>
</evidence>
<dbReference type="Proteomes" id="UP000245956">
    <property type="component" value="Unassembled WGS sequence"/>
</dbReference>
<comment type="caution">
    <text evidence="4">The sequence shown here is derived from an EMBL/GenBank/DDBJ whole genome shotgun (WGS) entry which is preliminary data.</text>
</comment>
<dbReference type="Proteomes" id="UP001287286">
    <property type="component" value="Unassembled WGS sequence"/>
</dbReference>
<proteinExistence type="predicted"/>